<reference evidence="1" key="1">
    <citation type="journal article" date="2020" name="Nature">
        <title>Giant virus diversity and host interactions through global metagenomics.</title>
        <authorList>
            <person name="Schulz F."/>
            <person name="Roux S."/>
            <person name="Paez-Espino D."/>
            <person name="Jungbluth S."/>
            <person name="Walsh D.A."/>
            <person name="Denef V.J."/>
            <person name="McMahon K.D."/>
            <person name="Konstantinidis K.T."/>
            <person name="Eloe-Fadrosh E.A."/>
            <person name="Kyrpides N.C."/>
            <person name="Woyke T."/>
        </authorList>
    </citation>
    <scope>NUCLEOTIDE SEQUENCE</scope>
    <source>
        <strain evidence="1">GVMAG-S-1021933-23</strain>
    </source>
</reference>
<protein>
    <recommendedName>
        <fullName evidence="2">IPT/TIG domain-containing protein</fullName>
    </recommendedName>
</protein>
<organism evidence="1">
    <name type="scientific">viral metagenome</name>
    <dbReference type="NCBI Taxonomy" id="1070528"/>
    <lineage>
        <taxon>unclassified sequences</taxon>
        <taxon>metagenomes</taxon>
        <taxon>organismal metagenomes</taxon>
    </lineage>
</organism>
<dbReference type="EMBL" id="MN740596">
    <property type="protein sequence ID" value="QHS78312.1"/>
    <property type="molecule type" value="Genomic_DNA"/>
</dbReference>
<name>A0A6C0AF29_9ZZZZ</name>
<evidence type="ECO:0008006" key="2">
    <source>
        <dbReference type="Google" id="ProtNLM"/>
    </source>
</evidence>
<accession>A0A6C0AF29</accession>
<sequence>MSINYLEPIIMFVSPSLSSIGTDIKIIGERLYGTKLESGIYYYFQIILKSNNYTIEISPIFDEYQLISSQEINFKINKKLLERNKIFNINNLKGEIFYVYLEQVKLYFPDTFSETEFINKLRYDSFNTYQNYGINTSGPYGNYQGIPYTFDLIYILPLITSSNPQNNLNGNIIEIIGSGFDKNINPYELYVILEKDDIQYNFYNISIANDNMIYLDIYFNLPFDTYKILIANSQFDEYVTSPNTYTIIK</sequence>
<proteinExistence type="predicted"/>
<evidence type="ECO:0000313" key="1">
    <source>
        <dbReference type="EMBL" id="QHS78312.1"/>
    </source>
</evidence>
<dbReference type="AlphaFoldDB" id="A0A6C0AF29"/>